<comment type="caution">
    <text evidence="4">The sequence shown here is derived from an EMBL/GenBank/DDBJ whole genome shotgun (WGS) entry which is preliminary data.</text>
</comment>
<feature type="compositionally biased region" description="Low complexity" evidence="1">
    <location>
        <begin position="150"/>
        <end position="173"/>
    </location>
</feature>
<dbReference type="GO" id="GO:0005886">
    <property type="term" value="C:plasma membrane"/>
    <property type="evidence" value="ECO:0007669"/>
    <property type="project" value="InterPro"/>
</dbReference>
<dbReference type="GO" id="GO:0005576">
    <property type="term" value="C:extracellular region"/>
    <property type="evidence" value="ECO:0007669"/>
    <property type="project" value="TreeGrafter"/>
</dbReference>
<feature type="compositionally biased region" description="Polar residues" evidence="1">
    <location>
        <begin position="174"/>
        <end position="207"/>
    </location>
</feature>
<gene>
    <name evidence="4" type="ORF">KGF56_001374</name>
</gene>
<feature type="transmembrane region" description="Helical" evidence="2">
    <location>
        <begin position="934"/>
        <end position="956"/>
    </location>
</feature>
<feature type="region of interest" description="Disordered" evidence="1">
    <location>
        <begin position="253"/>
        <end position="274"/>
    </location>
</feature>
<evidence type="ECO:0000313" key="5">
    <source>
        <dbReference type="Proteomes" id="UP001202479"/>
    </source>
</evidence>
<evidence type="ECO:0000256" key="1">
    <source>
        <dbReference type="SAM" id="MobiDB-lite"/>
    </source>
</evidence>
<feature type="chain" id="PRO_5042467300" evidence="3">
    <location>
        <begin position="25"/>
        <end position="1044"/>
    </location>
</feature>
<accession>A0AAI9WYX2</accession>
<feature type="region of interest" description="Disordered" evidence="1">
    <location>
        <begin position="34"/>
        <end position="69"/>
    </location>
</feature>
<evidence type="ECO:0000256" key="2">
    <source>
        <dbReference type="SAM" id="Phobius"/>
    </source>
</evidence>
<sequence>MLSNIKLSLASAVYVLSFVSSTNALHVPQHLEIRDNNSKKESPSLTASPATNTYSSESDINTSSNSIKARSVSEEPNQFLNSFQEIVNNILSPTTTLEAAQSSTEVASPSSSSSPSIQRAQAIAQDYTSPNSISQSSVNSPRTSQSIRYNSPVNSEVSTSSSSPTVVRSDTSRGNIFSRQRTALASTTSQQVSVNELQSEETSLIEPSTTAVSSTGYSSSKSSSIDSNSAAAPSYILSSLMSALQTGIITSSSRGDTYTSASVNSASGSSSATAATATATTTTTTASSSSDSSETVVPLYPSSFNSFSLQLASEVSFFPSIASQSYIFESDTEQTQSGSSFYTSTPTSYQSDFASSGEQVSESTAIASGESSWYASDSASSTTSFDFEDFATTSFFWATESGMESQFVSSGAFSSSETIIDAPTTSIESTGVNTTADAFDYETTLIYSDFFSSIYAASSTTIDLDSALASTASPVEPEEDTATAFTGSATNSTSSLLEVTTTELSDSTDLETVSALSTSLASADSSETIDSFSAVSGASSDEATLDTSITTTTEASSSSETSADIFIGSDADDDTATATSTESSDESLEVVTTSQSIESDALQSTEASATSSDGSEGIESDAFETGTSVVAFESGSSTSDDQSVATTTGESSADESSQVGYTTASDNTVSTTASEAESTSSQDVPSEVSKAPEYLSSSSSPASSLSTSEPVAAAAEAPATTSTSSTKNWLPSSLVMAETPSSGLLTASQTNNVQASPTPDSTSGLPRAITPEVTGSFVDGYSVITVGFKAALNYPFVVNHTITSAQIFSFLPDVLKFPFKDSKKFDNVAVIRLIPYQASNIDYTITVAEVYFPTDSISALSHYITTEGSLIYRNPDPTRNTLASLIDSRISLTGLAESSEQTSSSSSHNGVTVNPNGSMDATYTDQESVNKGRVAGITIGAAAGCGIYMSLMVLLFRRFRKSNKNITLPVSDSESNFCLSDEGSLVTTESGSGFSAIFSRINHGGIMSVHDDHTDRETMVQLGRNGGENISEPVQASNSLGWYH</sequence>
<dbReference type="GO" id="GO:0030427">
    <property type="term" value="C:site of polarized growth"/>
    <property type="evidence" value="ECO:0007669"/>
    <property type="project" value="TreeGrafter"/>
</dbReference>
<feature type="region of interest" description="Disordered" evidence="1">
    <location>
        <begin position="534"/>
        <end position="620"/>
    </location>
</feature>
<feature type="compositionally biased region" description="Polar residues" evidence="1">
    <location>
        <begin position="634"/>
        <end position="669"/>
    </location>
</feature>
<keyword evidence="2" id="KW-1133">Transmembrane helix</keyword>
<feature type="compositionally biased region" description="Low complexity" evidence="1">
    <location>
        <begin position="541"/>
        <end position="564"/>
    </location>
</feature>
<feature type="compositionally biased region" description="Low complexity" evidence="1">
    <location>
        <begin position="55"/>
        <end position="67"/>
    </location>
</feature>
<feature type="region of interest" description="Disordered" evidence="1">
    <location>
        <begin position="897"/>
        <end position="923"/>
    </location>
</feature>
<feature type="compositionally biased region" description="Low complexity" evidence="1">
    <location>
        <begin position="689"/>
        <end position="726"/>
    </location>
</feature>
<feature type="compositionally biased region" description="Low complexity" evidence="1">
    <location>
        <begin position="670"/>
        <end position="681"/>
    </location>
</feature>
<dbReference type="AlphaFoldDB" id="A0AAI9WYX2"/>
<keyword evidence="5" id="KW-1185">Reference proteome</keyword>
<keyword evidence="2" id="KW-0812">Transmembrane</keyword>
<dbReference type="GO" id="GO:0031505">
    <property type="term" value="P:fungal-type cell wall organization"/>
    <property type="evidence" value="ECO:0007669"/>
    <property type="project" value="TreeGrafter"/>
</dbReference>
<organism evidence="4 5">
    <name type="scientific">Candida oxycetoniae</name>
    <dbReference type="NCBI Taxonomy" id="497107"/>
    <lineage>
        <taxon>Eukaryota</taxon>
        <taxon>Fungi</taxon>
        <taxon>Dikarya</taxon>
        <taxon>Ascomycota</taxon>
        <taxon>Saccharomycotina</taxon>
        <taxon>Pichiomycetes</taxon>
        <taxon>Debaryomycetaceae</taxon>
        <taxon>Candida/Lodderomyces clade</taxon>
        <taxon>Candida</taxon>
    </lineage>
</organism>
<dbReference type="GO" id="GO:0007232">
    <property type="term" value="P:osmosensory signaling pathway via Sho1 osmosensor"/>
    <property type="evidence" value="ECO:0007669"/>
    <property type="project" value="InterPro"/>
</dbReference>
<feature type="compositionally biased region" description="Low complexity" evidence="1">
    <location>
        <begin position="259"/>
        <end position="274"/>
    </location>
</feature>
<feature type="region of interest" description="Disordered" evidence="1">
    <location>
        <begin position="633"/>
        <end position="728"/>
    </location>
</feature>
<dbReference type="GO" id="GO:0000282">
    <property type="term" value="P:cellular bud site selection"/>
    <property type="evidence" value="ECO:0007669"/>
    <property type="project" value="TreeGrafter"/>
</dbReference>
<dbReference type="GO" id="GO:0005034">
    <property type="term" value="F:osmosensor activity"/>
    <property type="evidence" value="ECO:0007669"/>
    <property type="project" value="InterPro"/>
</dbReference>
<protein>
    <submittedName>
        <fullName evidence="4">MSB2</fullName>
    </submittedName>
</protein>
<dbReference type="PANTHER" id="PTHR35778">
    <property type="entry name" value="SIGNALING MUCIN HKR1-RELATED"/>
    <property type="match status" value="1"/>
</dbReference>
<dbReference type="GO" id="GO:0009986">
    <property type="term" value="C:cell surface"/>
    <property type="evidence" value="ECO:0007669"/>
    <property type="project" value="TreeGrafter"/>
</dbReference>
<feature type="compositionally biased region" description="Polar residues" evidence="1">
    <location>
        <begin position="595"/>
        <end position="614"/>
    </location>
</feature>
<feature type="compositionally biased region" description="Polar residues" evidence="1">
    <location>
        <begin position="1032"/>
        <end position="1044"/>
    </location>
</feature>
<feature type="signal peptide" evidence="3">
    <location>
        <begin position="1"/>
        <end position="24"/>
    </location>
</feature>
<dbReference type="GeneID" id="73378991"/>
<keyword evidence="3" id="KW-0732">Signal</keyword>
<dbReference type="Proteomes" id="UP001202479">
    <property type="component" value="Unassembled WGS sequence"/>
</dbReference>
<dbReference type="GO" id="GO:0006972">
    <property type="term" value="P:hyperosmotic response"/>
    <property type="evidence" value="ECO:0007669"/>
    <property type="project" value="TreeGrafter"/>
</dbReference>
<feature type="compositionally biased region" description="Low complexity" evidence="1">
    <location>
        <begin position="100"/>
        <end position="141"/>
    </location>
</feature>
<feature type="region of interest" description="Disordered" evidence="1">
    <location>
        <begin position="100"/>
        <end position="227"/>
    </location>
</feature>
<dbReference type="EMBL" id="JAHUZD010000027">
    <property type="protein sequence ID" value="KAI3405767.2"/>
    <property type="molecule type" value="Genomic_DNA"/>
</dbReference>
<proteinExistence type="predicted"/>
<feature type="compositionally biased region" description="Low complexity" evidence="1">
    <location>
        <begin position="897"/>
        <end position="907"/>
    </location>
</feature>
<keyword evidence="2" id="KW-0472">Membrane</keyword>
<dbReference type="PANTHER" id="PTHR35778:SF1">
    <property type="entry name" value="SIGNALING MUCIN HKR1-RELATED"/>
    <property type="match status" value="1"/>
</dbReference>
<evidence type="ECO:0000256" key="3">
    <source>
        <dbReference type="SAM" id="SignalP"/>
    </source>
</evidence>
<feature type="region of interest" description="Disordered" evidence="1">
    <location>
        <begin position="1024"/>
        <end position="1044"/>
    </location>
</feature>
<dbReference type="InterPro" id="IPR039295">
    <property type="entry name" value="MSB2"/>
</dbReference>
<evidence type="ECO:0000313" key="4">
    <source>
        <dbReference type="EMBL" id="KAI3405767.2"/>
    </source>
</evidence>
<feature type="compositionally biased region" description="Polar residues" evidence="1">
    <location>
        <begin position="43"/>
        <end position="54"/>
    </location>
</feature>
<feature type="compositionally biased region" description="Polar residues" evidence="1">
    <location>
        <begin position="908"/>
        <end position="923"/>
    </location>
</feature>
<reference evidence="4" key="1">
    <citation type="journal article" date="2022" name="DNA Res.">
        <title>Genome analysis of five recently described species of the CUG-Ser clade uncovers Candida theae as a new hybrid lineage with pathogenic potential in the Candida parapsilosis species complex.</title>
        <authorList>
            <person name="Mixao V."/>
            <person name="Del Olmo V."/>
            <person name="Hegedusova E."/>
            <person name="Saus E."/>
            <person name="Pryszcz L."/>
            <person name="Cillingova A."/>
            <person name="Nosek J."/>
            <person name="Gabaldon T."/>
        </authorList>
    </citation>
    <scope>NUCLEOTIDE SEQUENCE</scope>
    <source>
        <strain evidence="4">CBS 10844</strain>
    </source>
</reference>
<dbReference type="GO" id="GO:0001402">
    <property type="term" value="P:signal transduction involved in filamentous growth"/>
    <property type="evidence" value="ECO:0007669"/>
    <property type="project" value="TreeGrafter"/>
</dbReference>
<feature type="compositionally biased region" description="Low complexity" evidence="1">
    <location>
        <begin position="208"/>
        <end position="227"/>
    </location>
</feature>
<dbReference type="RefSeq" id="XP_049181512.1">
    <property type="nucleotide sequence ID" value="XM_049322490.1"/>
</dbReference>
<name>A0AAI9WYX2_9ASCO</name>